<keyword evidence="4" id="KW-1185">Reference proteome</keyword>
<proteinExistence type="predicted"/>
<dbReference type="EMBL" id="JAACJM010000012">
    <property type="protein sequence ID" value="KAF5369827.1"/>
    <property type="molecule type" value="Genomic_DNA"/>
</dbReference>
<accession>A0A8H5GRU7</accession>
<gene>
    <name evidence="3" type="ORF">D9758_001254</name>
</gene>
<name>A0A8H5GRU7_9AGAR</name>
<evidence type="ECO:0000313" key="3">
    <source>
        <dbReference type="EMBL" id="KAF5369827.1"/>
    </source>
</evidence>
<feature type="region of interest" description="Disordered" evidence="1">
    <location>
        <begin position="347"/>
        <end position="379"/>
    </location>
</feature>
<dbReference type="Proteomes" id="UP000559256">
    <property type="component" value="Unassembled WGS sequence"/>
</dbReference>
<keyword evidence="2" id="KW-0472">Membrane</keyword>
<evidence type="ECO:0000313" key="4">
    <source>
        <dbReference type="Proteomes" id="UP000559256"/>
    </source>
</evidence>
<evidence type="ECO:0000256" key="1">
    <source>
        <dbReference type="SAM" id="MobiDB-lite"/>
    </source>
</evidence>
<feature type="transmembrane region" description="Helical" evidence="2">
    <location>
        <begin position="136"/>
        <end position="158"/>
    </location>
</feature>
<keyword evidence="2" id="KW-0812">Transmembrane</keyword>
<dbReference type="OrthoDB" id="3197626at2759"/>
<feature type="transmembrane region" description="Helical" evidence="2">
    <location>
        <begin position="55"/>
        <end position="78"/>
    </location>
</feature>
<comment type="caution">
    <text evidence="3">The sequence shown here is derived from an EMBL/GenBank/DDBJ whole genome shotgun (WGS) entry which is preliminary data.</text>
</comment>
<dbReference type="AlphaFoldDB" id="A0A8H5GRU7"/>
<keyword evidence="2" id="KW-1133">Transmembrane helix</keyword>
<feature type="compositionally biased region" description="Basic and acidic residues" evidence="1">
    <location>
        <begin position="364"/>
        <end position="379"/>
    </location>
</feature>
<organism evidence="3 4">
    <name type="scientific">Tetrapyrgos nigripes</name>
    <dbReference type="NCBI Taxonomy" id="182062"/>
    <lineage>
        <taxon>Eukaryota</taxon>
        <taxon>Fungi</taxon>
        <taxon>Dikarya</taxon>
        <taxon>Basidiomycota</taxon>
        <taxon>Agaricomycotina</taxon>
        <taxon>Agaricomycetes</taxon>
        <taxon>Agaricomycetidae</taxon>
        <taxon>Agaricales</taxon>
        <taxon>Marasmiineae</taxon>
        <taxon>Marasmiaceae</taxon>
        <taxon>Tetrapyrgos</taxon>
    </lineage>
</organism>
<sequence>MGLVWTDCYDFLLPFHCPKEVVSNNSESTKTPRSIMVNWSDPAEIARDAIAFERLIFVILGVVIWEIVSTWDFEWSLINKRRRFRWPLGTKTICLLDCLRVYLFSVFFFFSRYCIVSAIVGLIVSLTVSDPINCGALYIFNSWSGNMTILCSSTSLMLRTIALWERKRNVVIPLGVLCIAFWAILYRTMFIVHAEWEEESQTCVVVSSSPSLLNVTFFFTMAFDFIILAYTFVALTAKHTIRTDLWKLLFRDGLIYFLATFSANCIPAVLNVLNLNTPMNVIATIPAAVIRAVMRLLEFNQNDGQYVPSVSVVSIGGSSNTHTAFRRVSVKPSPQVLVTTEHITMSEFPKGAGSPRSSNKSKSRSFDLERDAPERENFS</sequence>
<protein>
    <submittedName>
        <fullName evidence="3">Uncharacterized protein</fullName>
    </submittedName>
</protein>
<feature type="transmembrane region" description="Helical" evidence="2">
    <location>
        <begin position="99"/>
        <end position="124"/>
    </location>
</feature>
<feature type="transmembrane region" description="Helical" evidence="2">
    <location>
        <begin position="170"/>
        <end position="192"/>
    </location>
</feature>
<evidence type="ECO:0000256" key="2">
    <source>
        <dbReference type="SAM" id="Phobius"/>
    </source>
</evidence>
<reference evidence="3 4" key="1">
    <citation type="journal article" date="2020" name="ISME J.">
        <title>Uncovering the hidden diversity of litter-decomposition mechanisms in mushroom-forming fungi.</title>
        <authorList>
            <person name="Floudas D."/>
            <person name="Bentzer J."/>
            <person name="Ahren D."/>
            <person name="Johansson T."/>
            <person name="Persson P."/>
            <person name="Tunlid A."/>
        </authorList>
    </citation>
    <scope>NUCLEOTIDE SEQUENCE [LARGE SCALE GENOMIC DNA]</scope>
    <source>
        <strain evidence="3 4">CBS 291.85</strain>
    </source>
</reference>
<feature type="transmembrane region" description="Helical" evidence="2">
    <location>
        <begin position="212"/>
        <end position="233"/>
    </location>
</feature>
<feature type="transmembrane region" description="Helical" evidence="2">
    <location>
        <begin position="254"/>
        <end position="273"/>
    </location>
</feature>